<protein>
    <recommendedName>
        <fullName evidence="6">FAD-binding PCMH-type domain-containing protein</fullName>
    </recommendedName>
</protein>
<dbReference type="SUPFAM" id="SSF56176">
    <property type="entry name" value="FAD-binding/transporter-associated domain-like"/>
    <property type="match status" value="1"/>
</dbReference>
<dbReference type="InterPro" id="IPR036318">
    <property type="entry name" value="FAD-bd_PCMH-like_sf"/>
</dbReference>
<dbReference type="OrthoDB" id="2151789at2759"/>
<evidence type="ECO:0000256" key="2">
    <source>
        <dbReference type="ARBA" id="ARBA00022630"/>
    </source>
</evidence>
<dbReference type="PANTHER" id="PTHR42973">
    <property type="entry name" value="BINDING OXIDOREDUCTASE, PUTATIVE (AFU_ORTHOLOGUE AFUA_1G17690)-RELATED"/>
    <property type="match status" value="1"/>
</dbReference>
<dbReference type="AlphaFoldDB" id="A0A1L9R8T5"/>
<name>A0A1L9R8T5_ASPWE</name>
<dbReference type="InterPro" id="IPR016166">
    <property type="entry name" value="FAD-bd_PCMH"/>
</dbReference>
<feature type="domain" description="FAD-binding PCMH-type" evidence="6">
    <location>
        <begin position="72"/>
        <end position="241"/>
    </location>
</feature>
<evidence type="ECO:0000259" key="6">
    <source>
        <dbReference type="PROSITE" id="PS51387"/>
    </source>
</evidence>
<evidence type="ECO:0000313" key="7">
    <source>
        <dbReference type="EMBL" id="OJJ31334.1"/>
    </source>
</evidence>
<keyword evidence="3" id="KW-0274">FAD</keyword>
<evidence type="ECO:0000256" key="3">
    <source>
        <dbReference type="ARBA" id="ARBA00022827"/>
    </source>
</evidence>
<sequence length="502" mass="54419">MKYLLHFLGFTSVLGVGNASNFLTGTSLGTSNLTAGAACACKELSSIYSSQVILPGSENYTAQANYYWDIRADLSPACVFMPNTADQVATAVKQFVQCDAQFAVRGGGHMNFPGSNNIDGGVVLAFNNMTNYKVNKDTIEVEPGMTWYDVYAALDPYGRTAIGGRLKTIGVPGLTLIGGVSYFINKYGFAMDNVNSYEVVLGNGTQVTANSTANPDLFWALKGGANNFGIVTKFTLKTYAMPHISTTIQVFNESSAYAFTKAVCDWAVGDSESPIGAGSVITITYNATTKEMSSTLLGVQEGISNPPSEFANFTAIPGVSKMNNVTTGKQWASGLDSPKQMFRVMFAHHSMIPDTDVLYSMIETWKNAVNDIADVQGLYPTFVANISPASAARVAKTNGIGNVWGLDEEPLIWWQLSTGWGLAQDDLRVQGWARQLTERLHTLNKQNGLAREFVYMGDAGEWQDPYAGFAPKNVQRMTEIRAAYDPKGTFSKLNWGGFKLGY</sequence>
<feature type="signal peptide" evidence="5">
    <location>
        <begin position="1"/>
        <end position="19"/>
    </location>
</feature>
<proteinExistence type="inferred from homology"/>
<gene>
    <name evidence="7" type="ORF">ASPWEDRAFT_31984</name>
</gene>
<evidence type="ECO:0000256" key="5">
    <source>
        <dbReference type="SAM" id="SignalP"/>
    </source>
</evidence>
<keyword evidence="4" id="KW-0560">Oxidoreductase</keyword>
<dbReference type="PROSITE" id="PS51387">
    <property type="entry name" value="FAD_PCMH"/>
    <property type="match status" value="1"/>
</dbReference>
<dbReference type="RefSeq" id="XP_040685011.1">
    <property type="nucleotide sequence ID" value="XM_040833601.1"/>
</dbReference>
<dbReference type="InterPro" id="IPR050416">
    <property type="entry name" value="FAD-linked_Oxidoreductase"/>
</dbReference>
<organism evidence="7 8">
    <name type="scientific">Aspergillus wentii DTO 134E9</name>
    <dbReference type="NCBI Taxonomy" id="1073089"/>
    <lineage>
        <taxon>Eukaryota</taxon>
        <taxon>Fungi</taxon>
        <taxon>Dikarya</taxon>
        <taxon>Ascomycota</taxon>
        <taxon>Pezizomycotina</taxon>
        <taxon>Eurotiomycetes</taxon>
        <taxon>Eurotiomycetidae</taxon>
        <taxon>Eurotiales</taxon>
        <taxon>Aspergillaceae</taxon>
        <taxon>Aspergillus</taxon>
        <taxon>Aspergillus subgen. Cremei</taxon>
    </lineage>
</organism>
<reference evidence="8" key="1">
    <citation type="journal article" date="2017" name="Genome Biol.">
        <title>Comparative genomics reveals high biological diversity and specific adaptations in the industrially and medically important fungal genus Aspergillus.</title>
        <authorList>
            <person name="de Vries R.P."/>
            <person name="Riley R."/>
            <person name="Wiebenga A."/>
            <person name="Aguilar-Osorio G."/>
            <person name="Amillis S."/>
            <person name="Uchima C.A."/>
            <person name="Anderluh G."/>
            <person name="Asadollahi M."/>
            <person name="Askin M."/>
            <person name="Barry K."/>
            <person name="Battaglia E."/>
            <person name="Bayram O."/>
            <person name="Benocci T."/>
            <person name="Braus-Stromeyer S.A."/>
            <person name="Caldana C."/>
            <person name="Canovas D."/>
            <person name="Cerqueira G.C."/>
            <person name="Chen F."/>
            <person name="Chen W."/>
            <person name="Choi C."/>
            <person name="Clum A."/>
            <person name="Dos Santos R.A."/>
            <person name="Damasio A.R."/>
            <person name="Diallinas G."/>
            <person name="Emri T."/>
            <person name="Fekete E."/>
            <person name="Flipphi M."/>
            <person name="Freyberg S."/>
            <person name="Gallo A."/>
            <person name="Gournas C."/>
            <person name="Habgood R."/>
            <person name="Hainaut M."/>
            <person name="Harispe M.L."/>
            <person name="Henrissat B."/>
            <person name="Hilden K.S."/>
            <person name="Hope R."/>
            <person name="Hossain A."/>
            <person name="Karabika E."/>
            <person name="Karaffa L."/>
            <person name="Karanyi Z."/>
            <person name="Krasevec N."/>
            <person name="Kuo A."/>
            <person name="Kusch H."/>
            <person name="LaButti K."/>
            <person name="Lagendijk E.L."/>
            <person name="Lapidus A."/>
            <person name="Levasseur A."/>
            <person name="Lindquist E."/>
            <person name="Lipzen A."/>
            <person name="Logrieco A.F."/>
            <person name="MacCabe A."/>
            <person name="Maekelae M.R."/>
            <person name="Malavazi I."/>
            <person name="Melin P."/>
            <person name="Meyer V."/>
            <person name="Mielnichuk N."/>
            <person name="Miskei M."/>
            <person name="Molnar A.P."/>
            <person name="Mule G."/>
            <person name="Ngan C.Y."/>
            <person name="Orejas M."/>
            <person name="Orosz E."/>
            <person name="Ouedraogo J.P."/>
            <person name="Overkamp K.M."/>
            <person name="Park H.-S."/>
            <person name="Perrone G."/>
            <person name="Piumi F."/>
            <person name="Punt P.J."/>
            <person name="Ram A.F."/>
            <person name="Ramon A."/>
            <person name="Rauscher S."/>
            <person name="Record E."/>
            <person name="Riano-Pachon D.M."/>
            <person name="Robert V."/>
            <person name="Roehrig J."/>
            <person name="Ruller R."/>
            <person name="Salamov A."/>
            <person name="Salih N.S."/>
            <person name="Samson R.A."/>
            <person name="Sandor E."/>
            <person name="Sanguinetti M."/>
            <person name="Schuetze T."/>
            <person name="Sepcic K."/>
            <person name="Shelest E."/>
            <person name="Sherlock G."/>
            <person name="Sophianopoulou V."/>
            <person name="Squina F.M."/>
            <person name="Sun H."/>
            <person name="Susca A."/>
            <person name="Todd R.B."/>
            <person name="Tsang A."/>
            <person name="Unkles S.E."/>
            <person name="van de Wiele N."/>
            <person name="van Rossen-Uffink D."/>
            <person name="Oliveira J.V."/>
            <person name="Vesth T.C."/>
            <person name="Visser J."/>
            <person name="Yu J.-H."/>
            <person name="Zhou M."/>
            <person name="Andersen M.R."/>
            <person name="Archer D.B."/>
            <person name="Baker S.E."/>
            <person name="Benoit I."/>
            <person name="Brakhage A.A."/>
            <person name="Braus G.H."/>
            <person name="Fischer R."/>
            <person name="Frisvad J.C."/>
            <person name="Goldman G.H."/>
            <person name="Houbraken J."/>
            <person name="Oakley B."/>
            <person name="Pocsi I."/>
            <person name="Scazzocchio C."/>
            <person name="Seiboth B."/>
            <person name="vanKuyk P.A."/>
            <person name="Wortman J."/>
            <person name="Dyer P.S."/>
            <person name="Grigoriev I.V."/>
        </authorList>
    </citation>
    <scope>NUCLEOTIDE SEQUENCE [LARGE SCALE GENOMIC DNA]</scope>
    <source>
        <strain evidence="8">DTO 134E9</strain>
    </source>
</reference>
<keyword evidence="2" id="KW-0285">Flavoprotein</keyword>
<evidence type="ECO:0000256" key="1">
    <source>
        <dbReference type="ARBA" id="ARBA00005466"/>
    </source>
</evidence>
<dbReference type="PANTHER" id="PTHR42973:SF53">
    <property type="entry name" value="FAD-BINDING PCMH-TYPE DOMAIN-CONTAINING PROTEIN-RELATED"/>
    <property type="match status" value="1"/>
</dbReference>
<keyword evidence="5" id="KW-0732">Signal</keyword>
<dbReference type="GO" id="GO:0071949">
    <property type="term" value="F:FAD binding"/>
    <property type="evidence" value="ECO:0007669"/>
    <property type="project" value="InterPro"/>
</dbReference>
<dbReference type="STRING" id="1073089.A0A1L9R8T5"/>
<accession>A0A1L9R8T5</accession>
<evidence type="ECO:0000256" key="4">
    <source>
        <dbReference type="ARBA" id="ARBA00023002"/>
    </source>
</evidence>
<evidence type="ECO:0000313" key="8">
    <source>
        <dbReference type="Proteomes" id="UP000184383"/>
    </source>
</evidence>
<dbReference type="Pfam" id="PF01565">
    <property type="entry name" value="FAD_binding_4"/>
    <property type="match status" value="1"/>
</dbReference>
<dbReference type="InterPro" id="IPR006094">
    <property type="entry name" value="Oxid_FAD_bind_N"/>
</dbReference>
<keyword evidence="8" id="KW-1185">Reference proteome</keyword>
<comment type="similarity">
    <text evidence="1">Belongs to the oxygen-dependent FAD-linked oxidoreductase family.</text>
</comment>
<feature type="chain" id="PRO_5013064066" description="FAD-binding PCMH-type domain-containing protein" evidence="5">
    <location>
        <begin position="20"/>
        <end position="502"/>
    </location>
</feature>
<dbReference type="InterPro" id="IPR016169">
    <property type="entry name" value="FAD-bd_PCMH_sub2"/>
</dbReference>
<dbReference type="GO" id="GO:0016491">
    <property type="term" value="F:oxidoreductase activity"/>
    <property type="evidence" value="ECO:0007669"/>
    <property type="project" value="UniProtKB-KW"/>
</dbReference>
<dbReference type="VEuPathDB" id="FungiDB:ASPWEDRAFT_31984"/>
<dbReference type="Proteomes" id="UP000184383">
    <property type="component" value="Unassembled WGS sequence"/>
</dbReference>
<dbReference type="GeneID" id="63749449"/>
<dbReference type="Gene3D" id="3.30.465.10">
    <property type="match status" value="1"/>
</dbReference>
<dbReference type="EMBL" id="KV878216">
    <property type="protein sequence ID" value="OJJ31334.1"/>
    <property type="molecule type" value="Genomic_DNA"/>
</dbReference>